<dbReference type="NCBIfam" id="TIGR00035">
    <property type="entry name" value="asp_race"/>
    <property type="match status" value="1"/>
</dbReference>
<keyword evidence="4" id="KW-1185">Reference proteome</keyword>
<comment type="similarity">
    <text evidence="1">Belongs to the aspartate/glutamate racemases family.</text>
</comment>
<dbReference type="SUPFAM" id="SSF53681">
    <property type="entry name" value="Aspartate/glutamate racemase"/>
    <property type="match status" value="2"/>
</dbReference>
<comment type="caution">
    <text evidence="3">The sequence shown here is derived from an EMBL/GenBank/DDBJ whole genome shotgun (WGS) entry which is preliminary data.</text>
</comment>
<dbReference type="RefSeq" id="WP_101178192.1">
    <property type="nucleotide sequence ID" value="NZ_PISE01000037.1"/>
</dbReference>
<dbReference type="GO" id="GO:0047661">
    <property type="term" value="F:amino-acid racemase activity"/>
    <property type="evidence" value="ECO:0007669"/>
    <property type="project" value="InterPro"/>
</dbReference>
<dbReference type="InterPro" id="IPR001920">
    <property type="entry name" value="Asp/Glu_race"/>
</dbReference>
<dbReference type="AlphaFoldDB" id="A0A2N0YZF9"/>
<dbReference type="PANTHER" id="PTHR21198:SF7">
    <property type="entry name" value="ASPARTATE-GLUTAMATE RACEMASE FAMILY"/>
    <property type="match status" value="1"/>
</dbReference>
<evidence type="ECO:0000313" key="3">
    <source>
        <dbReference type="EMBL" id="PKG22642.1"/>
    </source>
</evidence>
<protein>
    <submittedName>
        <fullName evidence="3">Aspartate racemase</fullName>
    </submittedName>
</protein>
<dbReference type="Proteomes" id="UP000233375">
    <property type="component" value="Unassembled WGS sequence"/>
</dbReference>
<dbReference type="PROSITE" id="PS00924">
    <property type="entry name" value="ASP_GLU_RACEMASE_2"/>
    <property type="match status" value="1"/>
</dbReference>
<dbReference type="OrthoDB" id="9803739at2"/>
<proteinExistence type="inferred from homology"/>
<accession>A0A2N0YZF9</accession>
<evidence type="ECO:0000256" key="2">
    <source>
        <dbReference type="ARBA" id="ARBA00023235"/>
    </source>
</evidence>
<reference evidence="3 4" key="1">
    <citation type="journal article" date="2003" name="Int. J. Syst. Evol. Microbiol.">
        <title>Bacillus nealsonii sp. nov., isolated from a spacecraft-assembly facility, whose spores are gamma-radiation resistant.</title>
        <authorList>
            <person name="Venkateswaran K."/>
            <person name="Kempf M."/>
            <person name="Chen F."/>
            <person name="Satomi M."/>
            <person name="Nicholson W."/>
            <person name="Kern R."/>
        </authorList>
    </citation>
    <scope>NUCLEOTIDE SEQUENCE [LARGE SCALE GENOMIC DNA]</scope>
    <source>
        <strain evidence="3 4">FO-92</strain>
    </source>
</reference>
<dbReference type="Gene3D" id="3.40.50.1860">
    <property type="match status" value="2"/>
</dbReference>
<keyword evidence="2" id="KW-0413">Isomerase</keyword>
<sequence length="235" mass="26863">MKKVGIVGGIGPEATVDYYQSIISKFQEKIGSKEELPELFINSINMYKMFNMLTNGKMREVIHYLTDAVQKLESVGADFVVICGNTPHIVFEQIQQKVHIPMISIVEETYLKAQDLKLEKIGLIGTKFTMENDFFRRPFSSNNIEMVVPNQSEQEYIHRKIVEELENGIVNNETKKGFLSIINQMINRDGIQGIVLGCTELPMLIKKEDLNIHSLNTAEIHINKIIDIIFMDKTL</sequence>
<dbReference type="InterPro" id="IPR033134">
    <property type="entry name" value="Asp/Glu_racemase_AS_2"/>
</dbReference>
<dbReference type="InterPro" id="IPR015942">
    <property type="entry name" value="Asp/Glu/hydantoin_racemase"/>
</dbReference>
<evidence type="ECO:0000313" key="4">
    <source>
        <dbReference type="Proteomes" id="UP000233375"/>
    </source>
</evidence>
<evidence type="ECO:0000256" key="1">
    <source>
        <dbReference type="ARBA" id="ARBA00007847"/>
    </source>
</evidence>
<organism evidence="3 4">
    <name type="scientific">Niallia nealsonii</name>
    <dbReference type="NCBI Taxonomy" id="115979"/>
    <lineage>
        <taxon>Bacteria</taxon>
        <taxon>Bacillati</taxon>
        <taxon>Bacillota</taxon>
        <taxon>Bacilli</taxon>
        <taxon>Bacillales</taxon>
        <taxon>Bacillaceae</taxon>
        <taxon>Niallia</taxon>
    </lineage>
</organism>
<name>A0A2N0YZF9_9BACI</name>
<dbReference type="PANTHER" id="PTHR21198">
    <property type="entry name" value="GLUTAMATE RACEMASE"/>
    <property type="match status" value="1"/>
</dbReference>
<gene>
    <name evidence="3" type="ORF">CWS01_16045</name>
</gene>
<dbReference type="EMBL" id="PISE01000037">
    <property type="protein sequence ID" value="PKG22642.1"/>
    <property type="molecule type" value="Genomic_DNA"/>
</dbReference>
<dbReference type="Pfam" id="PF01177">
    <property type="entry name" value="Asp_Glu_race"/>
    <property type="match status" value="1"/>
</dbReference>
<dbReference type="InterPro" id="IPR004380">
    <property type="entry name" value="Asp_race"/>
</dbReference>